<gene>
    <name evidence="3" type="ORF">PU630_08035</name>
</gene>
<keyword evidence="1" id="KW-1133">Transmembrane helix</keyword>
<evidence type="ECO:0000313" key="4">
    <source>
        <dbReference type="Proteomes" id="UP001214553"/>
    </source>
</evidence>
<protein>
    <submittedName>
        <fullName evidence="3">Acyltransferase</fullName>
    </submittedName>
</protein>
<dbReference type="InterPro" id="IPR002656">
    <property type="entry name" value="Acyl_transf_3_dom"/>
</dbReference>
<feature type="domain" description="Acyltransferase 3" evidence="2">
    <location>
        <begin position="8"/>
        <end position="346"/>
    </location>
</feature>
<feature type="transmembrane region" description="Helical" evidence="1">
    <location>
        <begin position="298"/>
        <end position="322"/>
    </location>
</feature>
<keyword evidence="1" id="KW-0472">Membrane</keyword>
<feature type="transmembrane region" description="Helical" evidence="1">
    <location>
        <begin position="261"/>
        <end position="286"/>
    </location>
</feature>
<dbReference type="RefSeq" id="WP_275279843.1">
    <property type="nucleotide sequence ID" value="NZ_CP119108.1"/>
</dbReference>
<keyword evidence="3" id="KW-0012">Acyltransferase</keyword>
<feature type="transmembrane region" description="Helical" evidence="1">
    <location>
        <begin position="58"/>
        <end position="78"/>
    </location>
</feature>
<feature type="transmembrane region" description="Helical" evidence="1">
    <location>
        <begin position="12"/>
        <end position="38"/>
    </location>
</feature>
<evidence type="ECO:0000259" key="2">
    <source>
        <dbReference type="Pfam" id="PF01757"/>
    </source>
</evidence>
<feature type="transmembrane region" description="Helical" evidence="1">
    <location>
        <begin position="232"/>
        <end position="255"/>
    </location>
</feature>
<dbReference type="PANTHER" id="PTHR23028">
    <property type="entry name" value="ACETYLTRANSFERASE"/>
    <property type="match status" value="1"/>
</dbReference>
<dbReference type="EMBL" id="CP119108">
    <property type="protein sequence ID" value="WEG10475.1"/>
    <property type="molecule type" value="Genomic_DNA"/>
</dbReference>
<sequence>MSGSSRLSSLDGLRGAAALIVVVHHCFLVSPAFAAAYYGGETGDSPLRLALIYSPLHLLWGGAEAVVVFFVLSGFVLARGIRSSSFDWFAYFPSRVLRLYVPVAGAVVLGFVLLLVPHAGGPDSPWLQRDASDYDLGSMLQDLTLVGGTSGVVSPLWSLRWEVIFSLLLPVIAYAARVIPAWLFGVLCIVLSAVGAGQESAAMQYLPIFGVGVALEGEWGRIERLIGGLSRWGRTVLWGGMLPLAVVLLSMRWLLPPSLDHSVLVAAAQAPIVLGAALLVVMAAQWAPLSSLLSWRPIGWLGTISFSLYLVHEPFVLLMASATGASRWTLLTAVPLALVAAWLFWRVVERPAHKLSRGVRERAREKKTVMVENPPAVVPERERELIRM</sequence>
<accession>A0ABY8C2F2</accession>
<reference evidence="3 4" key="1">
    <citation type="submission" date="2023-03" db="EMBL/GenBank/DDBJ databases">
        <title>Genome sequence of Microbacterium sp. KACC 23027.</title>
        <authorList>
            <person name="Kim S."/>
            <person name="Heo J."/>
            <person name="Kwon S.-W."/>
        </authorList>
    </citation>
    <scope>NUCLEOTIDE SEQUENCE [LARGE SCALE GENOMIC DNA]</scope>
    <source>
        <strain evidence="3 4">KACC 23027</strain>
    </source>
</reference>
<dbReference type="Pfam" id="PF01757">
    <property type="entry name" value="Acyl_transf_3"/>
    <property type="match status" value="1"/>
</dbReference>
<feature type="transmembrane region" description="Helical" evidence="1">
    <location>
        <begin position="171"/>
        <end position="196"/>
    </location>
</feature>
<keyword evidence="4" id="KW-1185">Reference proteome</keyword>
<proteinExistence type="predicted"/>
<feature type="transmembrane region" description="Helical" evidence="1">
    <location>
        <begin position="99"/>
        <end position="119"/>
    </location>
</feature>
<dbReference type="GO" id="GO:0016746">
    <property type="term" value="F:acyltransferase activity"/>
    <property type="evidence" value="ECO:0007669"/>
    <property type="project" value="UniProtKB-KW"/>
</dbReference>
<evidence type="ECO:0000313" key="3">
    <source>
        <dbReference type="EMBL" id="WEG10475.1"/>
    </source>
</evidence>
<evidence type="ECO:0000256" key="1">
    <source>
        <dbReference type="SAM" id="Phobius"/>
    </source>
</evidence>
<organism evidence="3 4">
    <name type="scientific">Microbacterium horticulturae</name>
    <dbReference type="NCBI Taxonomy" id="3028316"/>
    <lineage>
        <taxon>Bacteria</taxon>
        <taxon>Bacillati</taxon>
        <taxon>Actinomycetota</taxon>
        <taxon>Actinomycetes</taxon>
        <taxon>Micrococcales</taxon>
        <taxon>Microbacteriaceae</taxon>
        <taxon>Microbacterium</taxon>
    </lineage>
</organism>
<dbReference type="PANTHER" id="PTHR23028:SF53">
    <property type="entry name" value="ACYL_TRANSF_3 DOMAIN-CONTAINING PROTEIN"/>
    <property type="match status" value="1"/>
</dbReference>
<name>A0ABY8C2F2_9MICO</name>
<dbReference type="InterPro" id="IPR050879">
    <property type="entry name" value="Acyltransferase_3"/>
</dbReference>
<feature type="transmembrane region" description="Helical" evidence="1">
    <location>
        <begin position="328"/>
        <end position="348"/>
    </location>
</feature>
<keyword evidence="3" id="KW-0808">Transferase</keyword>
<dbReference type="Proteomes" id="UP001214553">
    <property type="component" value="Chromosome"/>
</dbReference>
<keyword evidence="1" id="KW-0812">Transmembrane</keyword>